<evidence type="ECO:0008006" key="3">
    <source>
        <dbReference type="Google" id="ProtNLM"/>
    </source>
</evidence>
<keyword evidence="2" id="KW-1185">Reference proteome</keyword>
<reference evidence="1 2" key="1">
    <citation type="submission" date="2024-09" db="EMBL/GenBank/DDBJ databases">
        <authorList>
            <person name="Sun Q."/>
            <person name="Mori K."/>
        </authorList>
    </citation>
    <scope>NUCLEOTIDE SEQUENCE [LARGE SCALE GENOMIC DNA]</scope>
    <source>
        <strain evidence="1 2">TBRC 4576</strain>
    </source>
</reference>
<dbReference type="Proteomes" id="UP001589691">
    <property type="component" value="Unassembled WGS sequence"/>
</dbReference>
<sequence>MSQLTAAILNQLQTNYHQPVLRLATGNWFTGADLLEDIQLCRTSLGQQQLQAGQTILLSPTQPAVIPGLLIASWQLGLTVTLTPPSSHQPDFSPQAYAAMVFSPSQTTRLAHQLDPQQISALTLILNTAPHFTYFVHDNAETLTRHSRPDLILPADQRQLTQAELYQQARATAPTATCVINVYDYQHGLLPCLGSLLAAQPVTIKVGSVLAR</sequence>
<organism evidence="1 2">
    <name type="scientific">Lactiplantibacillus modestisalitolerans</name>
    <dbReference type="NCBI Taxonomy" id="1457219"/>
    <lineage>
        <taxon>Bacteria</taxon>
        <taxon>Bacillati</taxon>
        <taxon>Bacillota</taxon>
        <taxon>Bacilli</taxon>
        <taxon>Lactobacillales</taxon>
        <taxon>Lactobacillaceae</taxon>
        <taxon>Lactiplantibacillus</taxon>
    </lineage>
</organism>
<protein>
    <recommendedName>
        <fullName evidence="3">AMP-dependent synthetase/ligase domain-containing protein</fullName>
    </recommendedName>
</protein>
<name>A0ABV5WU35_9LACO</name>
<gene>
    <name evidence="1" type="ORF">ACFFLI_07235</name>
</gene>
<evidence type="ECO:0000313" key="1">
    <source>
        <dbReference type="EMBL" id="MFB9769656.1"/>
    </source>
</evidence>
<dbReference type="RefSeq" id="WP_137642944.1">
    <property type="nucleotide sequence ID" value="NZ_BJEA01000012.1"/>
</dbReference>
<accession>A0ABV5WU35</accession>
<dbReference type="EMBL" id="JBHLZY010000018">
    <property type="protein sequence ID" value="MFB9769656.1"/>
    <property type="molecule type" value="Genomic_DNA"/>
</dbReference>
<proteinExistence type="predicted"/>
<evidence type="ECO:0000313" key="2">
    <source>
        <dbReference type="Proteomes" id="UP001589691"/>
    </source>
</evidence>
<comment type="caution">
    <text evidence="1">The sequence shown here is derived from an EMBL/GenBank/DDBJ whole genome shotgun (WGS) entry which is preliminary data.</text>
</comment>